<dbReference type="Proteomes" id="UP000326951">
    <property type="component" value="Chromosome"/>
</dbReference>
<evidence type="ECO:0000313" key="11">
    <source>
        <dbReference type="EMBL" id="QAA22341.1"/>
    </source>
</evidence>
<keyword evidence="5" id="KW-0067">ATP-binding</keyword>
<dbReference type="CDD" id="cd01136">
    <property type="entry name" value="ATPase_flagellum-secretory_path_III"/>
    <property type="match status" value="1"/>
</dbReference>
<evidence type="ECO:0000256" key="3">
    <source>
        <dbReference type="ARBA" id="ARBA00022490"/>
    </source>
</evidence>
<dbReference type="AlphaFoldDB" id="A0A410D892"/>
<dbReference type="GO" id="GO:0005524">
    <property type="term" value="F:ATP binding"/>
    <property type="evidence" value="ECO:0007669"/>
    <property type="project" value="UniProtKB-KW"/>
</dbReference>
<dbReference type="Pfam" id="PF18269">
    <property type="entry name" value="T3SS_ATPase_C"/>
    <property type="match status" value="1"/>
</dbReference>
<dbReference type="InterPro" id="IPR003593">
    <property type="entry name" value="AAA+_ATPase"/>
</dbReference>
<dbReference type="SUPFAM" id="SSF52540">
    <property type="entry name" value="P-loop containing nucleoside triphosphate hydrolases"/>
    <property type="match status" value="1"/>
</dbReference>
<dbReference type="Proteomes" id="UP000285882">
    <property type="component" value="Chromosome"/>
</dbReference>
<dbReference type="GO" id="GO:0030257">
    <property type="term" value="C:type III protein secretion system complex"/>
    <property type="evidence" value="ECO:0007669"/>
    <property type="project" value="InterPro"/>
</dbReference>
<dbReference type="GO" id="GO:0005737">
    <property type="term" value="C:cytoplasm"/>
    <property type="evidence" value="ECO:0007669"/>
    <property type="project" value="UniProtKB-SubCell"/>
</dbReference>
<dbReference type="EMBL" id="CP025688">
    <property type="protein sequence ID" value="QAA22341.1"/>
    <property type="molecule type" value="Genomic_DNA"/>
</dbReference>
<dbReference type="GO" id="GO:0071973">
    <property type="term" value="P:bacterial-type flagellum-dependent cell motility"/>
    <property type="evidence" value="ECO:0007669"/>
    <property type="project" value="InterPro"/>
</dbReference>
<dbReference type="NCBIfam" id="TIGR03497">
    <property type="entry name" value="FliI_clade2"/>
    <property type="match status" value="1"/>
</dbReference>
<dbReference type="GO" id="GO:0046933">
    <property type="term" value="F:proton-transporting ATP synthase activity, rotational mechanism"/>
    <property type="evidence" value="ECO:0007669"/>
    <property type="project" value="TreeGrafter"/>
</dbReference>
<dbReference type="FunFam" id="3.40.50.12240:FF:000002">
    <property type="entry name" value="Flagellum-specific ATP synthase FliI"/>
    <property type="match status" value="1"/>
</dbReference>
<sequence>MNADTLIEHLADIDSYRRYGKIHRVVGLLIESKGPSASVGDVCLIHIKSGKKVLAEVVGFKEENILLMPFTSVTTIAPGCLVEATGKPLEVKVNEELIGQVCDSLGRPLSDMRFTKPVDRVTTNQSPPNPMTRPRISEPIELGVRSINGLLTVGRGQRIGIFAGSGVGKSTLMGMVARNTSADLNVIALIGERGREVREFLEKDLGPEGMKRSIIIVATSDQPALMRIKGAFTATSIAEYFRSKGKDVLLMMDSLTRVAMSQRELGLAVGEPPTTKGYPPSVFAMLPELLERTGTDAHGTITALYTVLVDGDDLDEPVSDTARGILDGHIVLDRALAQKGQYPAINLLKSVSRVMNEICTPEHLKAAQHFRALLAQYTESEDLIAIGAYKPGSSASIDEAIHFHPKLISYLRQSENVGVSLHESIKPLIAEFGQEAKANGN</sequence>
<keyword evidence="7" id="KW-1278">Translocase</keyword>
<feature type="domain" description="AAA+ ATPase" evidence="9">
    <location>
        <begin position="155"/>
        <end position="336"/>
    </location>
</feature>
<reference evidence="11 12" key="1">
    <citation type="submission" date="2018-01" db="EMBL/GenBank/DDBJ databases">
        <title>Complete genome sequencing of Sporolactobacillus terrae DLG3.</title>
        <authorList>
            <person name="Nam Y.-D."/>
            <person name="Kang J."/>
            <person name="Chung W.-H."/>
        </authorList>
    </citation>
    <scope>NUCLEOTIDE SEQUENCE [LARGE SCALE GENOMIC DNA]</scope>
    <source>
        <strain evidence="11 12">DLG3</strain>
    </source>
</reference>
<evidence type="ECO:0000256" key="8">
    <source>
        <dbReference type="ARBA" id="ARBA00023065"/>
    </source>
</evidence>
<keyword evidence="8" id="KW-0406">Ion transport</keyword>
<keyword evidence="3" id="KW-0963">Cytoplasm</keyword>
<keyword evidence="11" id="KW-0969">Cilium</keyword>
<dbReference type="InterPro" id="IPR027417">
    <property type="entry name" value="P-loop_NTPase"/>
</dbReference>
<dbReference type="CDD" id="cd18117">
    <property type="entry name" value="ATP-synt_flagellum-secretory_path_III_N"/>
    <property type="match status" value="1"/>
</dbReference>
<evidence type="ECO:0000256" key="5">
    <source>
        <dbReference type="ARBA" id="ARBA00022840"/>
    </source>
</evidence>
<keyword evidence="4" id="KW-0547">Nucleotide-binding</keyword>
<accession>A0A410D892</accession>
<dbReference type="InterPro" id="IPR050053">
    <property type="entry name" value="ATPase_alpha/beta_chains"/>
</dbReference>
<proteinExistence type="predicted"/>
<protein>
    <submittedName>
        <fullName evidence="11">Flagellar protein export ATPase FliI</fullName>
    </submittedName>
    <submittedName>
        <fullName evidence="10">Flagellum-specific ATP synthase</fullName>
    </submittedName>
</protein>
<dbReference type="STRING" id="1449983.GCA_000647835_00881"/>
<dbReference type="Pfam" id="PF00006">
    <property type="entry name" value="ATP-synt_ab"/>
    <property type="match status" value="1"/>
</dbReference>
<dbReference type="GO" id="GO:0030254">
    <property type="term" value="P:protein secretion by the type III secretion system"/>
    <property type="evidence" value="ECO:0007669"/>
    <property type="project" value="InterPro"/>
</dbReference>
<dbReference type="InterPro" id="IPR022425">
    <property type="entry name" value="FliI_clade2"/>
</dbReference>
<keyword evidence="11" id="KW-0966">Cell projection</keyword>
<dbReference type="CDD" id="cd18114">
    <property type="entry name" value="ATP-synt_flagellum-secretory_path_III_C"/>
    <property type="match status" value="1"/>
</dbReference>
<dbReference type="SMART" id="SM00382">
    <property type="entry name" value="AAA"/>
    <property type="match status" value="1"/>
</dbReference>
<dbReference type="InterPro" id="IPR040627">
    <property type="entry name" value="T3SS_ATPase_C"/>
</dbReference>
<dbReference type="EMBL" id="AP021853">
    <property type="protein sequence ID" value="BBN98656.1"/>
    <property type="molecule type" value="Genomic_DNA"/>
</dbReference>
<organism evidence="10 13">
    <name type="scientific">Sporolactobacillus terrae</name>
    <dbReference type="NCBI Taxonomy" id="269673"/>
    <lineage>
        <taxon>Bacteria</taxon>
        <taxon>Bacillati</taxon>
        <taxon>Bacillota</taxon>
        <taxon>Bacilli</taxon>
        <taxon>Bacillales</taxon>
        <taxon>Sporolactobacillaceae</taxon>
        <taxon>Sporolactobacillus</taxon>
    </lineage>
</organism>
<dbReference type="PANTHER" id="PTHR15184:SF9">
    <property type="entry name" value="SPI-1 TYPE 3 SECRETION SYSTEM ATPASE"/>
    <property type="match status" value="1"/>
</dbReference>
<evidence type="ECO:0000256" key="7">
    <source>
        <dbReference type="ARBA" id="ARBA00022967"/>
    </source>
</evidence>
<evidence type="ECO:0000256" key="6">
    <source>
        <dbReference type="ARBA" id="ARBA00022927"/>
    </source>
</evidence>
<evidence type="ECO:0000313" key="13">
    <source>
        <dbReference type="Proteomes" id="UP000326951"/>
    </source>
</evidence>
<evidence type="ECO:0000313" key="12">
    <source>
        <dbReference type="Proteomes" id="UP000285882"/>
    </source>
</evidence>
<dbReference type="GO" id="GO:0044780">
    <property type="term" value="P:bacterial-type flagellum assembly"/>
    <property type="evidence" value="ECO:0007669"/>
    <property type="project" value="InterPro"/>
</dbReference>
<dbReference type="Pfam" id="PF02874">
    <property type="entry name" value="ATP-synt_ab_N"/>
    <property type="match status" value="1"/>
</dbReference>
<dbReference type="Gene3D" id="3.40.50.12240">
    <property type="match status" value="1"/>
</dbReference>
<evidence type="ECO:0000256" key="4">
    <source>
        <dbReference type="ARBA" id="ARBA00022741"/>
    </source>
</evidence>
<keyword evidence="6" id="KW-0653">Protein transport</keyword>
<dbReference type="InterPro" id="IPR000194">
    <property type="entry name" value="ATPase_F1/V1/A1_a/bsu_nucl-bd"/>
</dbReference>
<gene>
    <name evidence="10" type="primary">fliI</name>
    <name evidence="11" type="ORF">C0674_06735</name>
    <name evidence="10" type="ORF">St703_13610</name>
</gene>
<dbReference type="PANTHER" id="PTHR15184">
    <property type="entry name" value="ATP SYNTHASE"/>
    <property type="match status" value="1"/>
</dbReference>
<dbReference type="RefSeq" id="WP_028977952.1">
    <property type="nucleotide sequence ID" value="NZ_AP021853.1"/>
</dbReference>
<keyword evidence="2" id="KW-0813">Transport</keyword>
<keyword evidence="12" id="KW-1185">Reference proteome</keyword>
<name>A0A410D892_9BACL</name>
<evidence type="ECO:0000313" key="10">
    <source>
        <dbReference type="EMBL" id="BBN98656.1"/>
    </source>
</evidence>
<keyword evidence="11" id="KW-0282">Flagellum</keyword>
<dbReference type="NCBIfam" id="TIGR01026">
    <property type="entry name" value="fliI_yscN"/>
    <property type="match status" value="1"/>
</dbReference>
<evidence type="ECO:0000256" key="1">
    <source>
        <dbReference type="ARBA" id="ARBA00004496"/>
    </source>
</evidence>
<comment type="subcellular location">
    <subcellularLocation>
        <location evidence="1">Cytoplasm</location>
    </subcellularLocation>
</comment>
<evidence type="ECO:0000256" key="2">
    <source>
        <dbReference type="ARBA" id="ARBA00022448"/>
    </source>
</evidence>
<dbReference type="GO" id="GO:0016887">
    <property type="term" value="F:ATP hydrolysis activity"/>
    <property type="evidence" value="ECO:0007669"/>
    <property type="project" value="InterPro"/>
</dbReference>
<dbReference type="InterPro" id="IPR004100">
    <property type="entry name" value="ATPase_F1/V1/A1_a/bsu_N"/>
</dbReference>
<evidence type="ECO:0000259" key="9">
    <source>
        <dbReference type="SMART" id="SM00382"/>
    </source>
</evidence>
<reference evidence="10 13" key="2">
    <citation type="submission" date="2019-09" db="EMBL/GenBank/DDBJ databases">
        <title>Complete genome sequence of Sporolactobacillus terrae 70-3.</title>
        <authorList>
            <person name="Tanaka N."/>
            <person name="Shiwa Y."/>
            <person name="Fujita N."/>
            <person name="Tanasupawat S."/>
        </authorList>
    </citation>
    <scope>NUCLEOTIDE SEQUENCE [LARGE SCALE GENOMIC DNA]</scope>
    <source>
        <strain evidence="10 13">70-3</strain>
    </source>
</reference>
<dbReference type="InterPro" id="IPR005714">
    <property type="entry name" value="ATPase_T3SS_FliI/YscN"/>
</dbReference>